<gene>
    <name evidence="2" type="ORF">EFY79_00580</name>
</gene>
<dbReference type="Pfam" id="PF14065">
    <property type="entry name" value="Pvc16_N"/>
    <property type="match status" value="1"/>
</dbReference>
<dbReference type="RefSeq" id="WP_123118723.1">
    <property type="nucleotide sequence ID" value="NZ_RJJR01000001.1"/>
</dbReference>
<accession>A0A3M9NPV3</accession>
<feature type="domain" description="Pvc16 N-terminal" evidence="1">
    <location>
        <begin position="10"/>
        <end position="212"/>
    </location>
</feature>
<organism evidence="2 3">
    <name type="scientific">Hanamia caeni</name>
    <dbReference type="NCBI Taxonomy" id="2294116"/>
    <lineage>
        <taxon>Bacteria</taxon>
        <taxon>Pseudomonadati</taxon>
        <taxon>Bacteroidota</taxon>
        <taxon>Chitinophagia</taxon>
        <taxon>Chitinophagales</taxon>
        <taxon>Chitinophagaceae</taxon>
        <taxon>Hanamia</taxon>
    </lineage>
</organism>
<evidence type="ECO:0000259" key="1">
    <source>
        <dbReference type="Pfam" id="PF14065"/>
    </source>
</evidence>
<sequence>MTTALRIASVTYVLKDLLNNGLIDHNVSGGIGVNVIVTALSPDKIDTSVNNEQSQLNLFMYQATYNQGWKNVDLPSFNGNGNRVDNPPLAIDLHYLLTAYGSQELHTDILLGYGMQLLHQTPVLDRKAINTSIGSPVGGNFTALPSSLRKLSDSGLADQVEMITITPEILSIEDISKLWAAFATKYRPTAAYKVTVVLIESDKSTKKGPPVKTRNIYVQPLKKPVIEEVLSQSAEGQPVLGDQKILNGYFLILSGANFYNENTQVVIDGSHAVPQTSKLIITDTRISFQLTDDLNLEAGNHDIKIIQPIAMGNDSPPQPKHSGVESEPSTFVLSPRLVKATPATVTIPANGSSNITVTINPKAKPGQKVALLLNALTADVNGNFPAYTFVTSLPGLITDPGAVPTDTVSITIQNVVKAQYAVRVQVDGIESPVNYPLGSDASQVITIQ</sequence>
<evidence type="ECO:0000313" key="2">
    <source>
        <dbReference type="EMBL" id="RNI39832.1"/>
    </source>
</evidence>
<dbReference type="Proteomes" id="UP000267223">
    <property type="component" value="Unassembled WGS sequence"/>
</dbReference>
<evidence type="ECO:0000313" key="3">
    <source>
        <dbReference type="Proteomes" id="UP000267223"/>
    </source>
</evidence>
<proteinExistence type="predicted"/>
<reference evidence="2 3" key="1">
    <citation type="submission" date="2018-11" db="EMBL/GenBank/DDBJ databases">
        <title>Draft genome sequence of Ferruginibacter sp. BO-59.</title>
        <authorList>
            <person name="Im W.T."/>
        </authorList>
    </citation>
    <scope>NUCLEOTIDE SEQUENCE [LARGE SCALE GENOMIC DNA]</scope>
    <source>
        <strain evidence="2 3">BO-59</strain>
    </source>
</reference>
<name>A0A3M9NPV3_9BACT</name>
<dbReference type="AlphaFoldDB" id="A0A3M9NPV3"/>
<dbReference type="EMBL" id="RJJR01000001">
    <property type="protein sequence ID" value="RNI39832.1"/>
    <property type="molecule type" value="Genomic_DNA"/>
</dbReference>
<dbReference type="OrthoDB" id="7560784at2"/>
<keyword evidence="3" id="KW-1185">Reference proteome</keyword>
<dbReference type="InterPro" id="IPR025351">
    <property type="entry name" value="Pvc16_N"/>
</dbReference>
<comment type="caution">
    <text evidence="2">The sequence shown here is derived from an EMBL/GenBank/DDBJ whole genome shotgun (WGS) entry which is preliminary data.</text>
</comment>
<protein>
    <submittedName>
        <fullName evidence="2">DUF4255 domain-containing protein</fullName>
    </submittedName>
</protein>